<dbReference type="EMBL" id="JABTTE010000002">
    <property type="protein sequence ID" value="NSL50516.1"/>
    <property type="molecule type" value="Genomic_DNA"/>
</dbReference>
<evidence type="ECO:0000256" key="2">
    <source>
        <dbReference type="SAM" id="Phobius"/>
    </source>
</evidence>
<keyword evidence="2" id="KW-0812">Transmembrane</keyword>
<dbReference type="RefSeq" id="WP_173729723.1">
    <property type="nucleotide sequence ID" value="NZ_JABTTE010000002.1"/>
</dbReference>
<reference evidence="3" key="1">
    <citation type="submission" date="2020-06" db="EMBL/GenBank/DDBJ databases">
        <title>A novel thermopfilic bacterium from Erzurum, Turkey.</title>
        <authorList>
            <person name="Adiguzel A."/>
            <person name="Ay H."/>
            <person name="Baltaci M.O."/>
        </authorList>
    </citation>
    <scope>NUCLEOTIDE SEQUENCE</scope>
    <source>
        <strain evidence="3">P2</strain>
    </source>
</reference>
<protein>
    <submittedName>
        <fullName evidence="3">Uncharacterized protein</fullName>
    </submittedName>
</protein>
<evidence type="ECO:0000256" key="1">
    <source>
        <dbReference type="SAM" id="MobiDB-lite"/>
    </source>
</evidence>
<feature type="transmembrane region" description="Helical" evidence="2">
    <location>
        <begin position="27"/>
        <end position="50"/>
    </location>
</feature>
<keyword evidence="2" id="KW-0472">Membrane</keyword>
<accession>A0A8J8GC93</accession>
<evidence type="ECO:0000313" key="4">
    <source>
        <dbReference type="Proteomes" id="UP000625804"/>
    </source>
</evidence>
<dbReference type="AlphaFoldDB" id="A0A8J8GC93"/>
<dbReference type="Proteomes" id="UP000625804">
    <property type="component" value="Unassembled WGS sequence"/>
</dbReference>
<organism evidence="3 4">
    <name type="scientific">Calidifontibacillus erzurumensis</name>
    <dbReference type="NCBI Taxonomy" id="2741433"/>
    <lineage>
        <taxon>Bacteria</taxon>
        <taxon>Bacillati</taxon>
        <taxon>Bacillota</taxon>
        <taxon>Bacilli</taxon>
        <taxon>Bacillales</taxon>
        <taxon>Bacillaceae</taxon>
        <taxon>Calidifontibacillus/Schinkia group</taxon>
        <taxon>Calidifontibacillus</taxon>
    </lineage>
</organism>
<gene>
    <name evidence="3" type="ORF">HR057_01915</name>
</gene>
<feature type="compositionally biased region" description="Basic and acidic residues" evidence="1">
    <location>
        <begin position="143"/>
        <end position="157"/>
    </location>
</feature>
<feature type="region of interest" description="Disordered" evidence="1">
    <location>
        <begin position="104"/>
        <end position="172"/>
    </location>
</feature>
<sequence>MNTFVDQSKEIYKKNTKDGIKLYIKRLGCGCGSGSGCWCLIIFILFAIIASCVASFGDDKEQDESALQPKDQNVVVKPKSNIEQERKSEVTQFSEEITVDDNNKQEVAQSSESYNKENENKSEVIQSPESKSEENVNKSAVTESKEKEAQKTKDKNEGCTNPKIKGNISGGEKIYHVPGGAYYEKTEAEEMFCTEAEAIAKGYRKSKR</sequence>
<name>A0A8J8GC93_9BACI</name>
<evidence type="ECO:0000313" key="3">
    <source>
        <dbReference type="EMBL" id="NSL50516.1"/>
    </source>
</evidence>
<keyword evidence="2" id="KW-1133">Transmembrane helix</keyword>
<proteinExistence type="predicted"/>
<comment type="caution">
    <text evidence="3">The sequence shown here is derived from an EMBL/GenBank/DDBJ whole genome shotgun (WGS) entry which is preliminary data.</text>
</comment>
<keyword evidence="4" id="KW-1185">Reference proteome</keyword>